<comment type="catalytic activity">
    <reaction evidence="15">
        <text>a beta-D-galactosyl-(1-&gt;4)-N-acetyl-beta-D-glucosaminyl derivative + GDP-beta-L-fucose = a beta-D-galactosyl-(1-&gt;4)-[alpha-L-fucosyl-(1-&gt;3)]-N-acetyl-beta-D-glucosaminyl derivative + GDP + H(+)</text>
        <dbReference type="Rhea" id="RHEA:14257"/>
        <dbReference type="ChEBI" id="CHEBI:15378"/>
        <dbReference type="ChEBI" id="CHEBI:57273"/>
        <dbReference type="ChEBI" id="CHEBI:58189"/>
        <dbReference type="ChEBI" id="CHEBI:133507"/>
        <dbReference type="ChEBI" id="CHEBI:137941"/>
        <dbReference type="EC" id="2.4.1.152"/>
    </reaction>
    <physiologicalReaction direction="left-to-right" evidence="15">
        <dbReference type="Rhea" id="RHEA:14258"/>
    </physiologicalReaction>
</comment>
<dbReference type="GO" id="GO:0032580">
    <property type="term" value="C:Golgi cisterna membrane"/>
    <property type="evidence" value="ECO:0007669"/>
    <property type="project" value="UniProtKB-SubCell"/>
</dbReference>
<dbReference type="Pfam" id="PF17039">
    <property type="entry name" value="Glyco_tran_10_N"/>
    <property type="match status" value="1"/>
</dbReference>
<keyword evidence="11" id="KW-0443">Lipid metabolism</keyword>
<evidence type="ECO:0000256" key="7">
    <source>
        <dbReference type="ARBA" id="ARBA00022692"/>
    </source>
</evidence>
<evidence type="ECO:0000256" key="13">
    <source>
        <dbReference type="ARBA" id="ARBA00023157"/>
    </source>
</evidence>
<evidence type="ECO:0000259" key="25">
    <source>
        <dbReference type="Pfam" id="PF00852"/>
    </source>
</evidence>
<comment type="similarity">
    <text evidence="3 24">Belongs to the glycosyltransferase 10 family.</text>
</comment>
<comment type="catalytic activity">
    <reaction evidence="19">
        <text>an N-acetyl-alpha-neuraminyl-(2-&gt;3)-beta-D-galactosyl-(1-&gt;4)-N-acetyl-beta-D-glucosaminyl derivative + GDP-beta-L-fucose = an alpha-Neu5Ac-(2-&gt;3)-beta-D-Gal-(1-&gt;4)-[alpha-L-Fuc-(1-&gt;3)]-beta-D-GlcNAc derivative + GDP + H(+)</text>
        <dbReference type="Rhea" id="RHEA:56076"/>
        <dbReference type="ChEBI" id="CHEBI:15378"/>
        <dbReference type="ChEBI" id="CHEBI:57273"/>
        <dbReference type="ChEBI" id="CHEBI:58189"/>
        <dbReference type="ChEBI" id="CHEBI:136545"/>
        <dbReference type="ChEBI" id="CHEBI:139509"/>
    </reaction>
    <physiologicalReaction direction="left-to-right" evidence="19">
        <dbReference type="Rhea" id="RHEA:56077"/>
    </physiologicalReaction>
</comment>
<comment type="subunit">
    <text evidence="4">Homodimer.</text>
</comment>
<dbReference type="InterPro" id="IPR055270">
    <property type="entry name" value="Glyco_tran_10_C"/>
</dbReference>
<evidence type="ECO:0000256" key="11">
    <source>
        <dbReference type="ARBA" id="ARBA00023098"/>
    </source>
</evidence>
<protein>
    <recommendedName>
        <fullName evidence="24">Fucosyltransferase</fullName>
        <ecNumber evidence="24">2.4.1.-</ecNumber>
    </recommendedName>
</protein>
<dbReference type="SUPFAM" id="SSF53756">
    <property type="entry name" value="UDP-Glycosyltransferase/glycogen phosphorylase"/>
    <property type="match status" value="1"/>
</dbReference>
<evidence type="ECO:0000256" key="19">
    <source>
        <dbReference type="ARBA" id="ARBA00036481"/>
    </source>
</evidence>
<evidence type="ECO:0000256" key="1">
    <source>
        <dbReference type="ARBA" id="ARBA00004922"/>
    </source>
</evidence>
<dbReference type="InterPro" id="IPR038577">
    <property type="entry name" value="GT10-like_C_sf"/>
</dbReference>
<evidence type="ECO:0000256" key="24">
    <source>
        <dbReference type="RuleBase" id="RU003832"/>
    </source>
</evidence>
<comment type="catalytic activity">
    <reaction evidence="17">
        <text>an alpha-Neu5Ac-(2-&gt;3)-beta-D-Gal-(1-&gt;4)-beta-D-GlcNAc-(1-&gt;3)-beta-D-Gal-(1-&gt;4)-beta-D-GlcNAc derivative + GDP-beta-L-fucose = an alpha-Neu5Ac-(2-&gt;3)-beta-D-Gal-(1-&gt;4)-beta-D-GlcNAc-(1-&gt;3)-beta-D-Gal-(1-&gt;4)-[alpha-L-Fuc-(1-&gt;3)]-beta-D-GlcNAc derivative + GDP + H(+)</text>
        <dbReference type="Rhea" id="RHEA:68044"/>
        <dbReference type="ChEBI" id="CHEBI:15378"/>
        <dbReference type="ChEBI" id="CHEBI:57273"/>
        <dbReference type="ChEBI" id="CHEBI:58189"/>
        <dbReference type="ChEBI" id="CHEBI:145343"/>
        <dbReference type="ChEBI" id="CHEBI:176900"/>
    </reaction>
    <physiologicalReaction direction="left-to-right" evidence="17">
        <dbReference type="Rhea" id="RHEA:68045"/>
    </physiologicalReaction>
</comment>
<evidence type="ECO:0000313" key="28">
    <source>
        <dbReference type="Proteomes" id="UP001228049"/>
    </source>
</evidence>
<comment type="catalytic activity">
    <reaction evidence="20">
        <text>a neolactoside nLc4Cer + GDP-beta-L-fucose = a neolactoside III(3)-alpha-Fuc-nLc4Cer + GDP + H(+)</text>
        <dbReference type="Rhea" id="RHEA:48376"/>
        <dbReference type="ChEBI" id="CHEBI:15378"/>
        <dbReference type="ChEBI" id="CHEBI:57273"/>
        <dbReference type="ChEBI" id="CHEBI:58189"/>
        <dbReference type="ChEBI" id="CHEBI:90376"/>
        <dbReference type="ChEBI" id="CHEBI:90379"/>
    </reaction>
    <physiologicalReaction direction="left-to-right" evidence="20">
        <dbReference type="Rhea" id="RHEA:48377"/>
    </physiologicalReaction>
</comment>
<evidence type="ECO:0000256" key="12">
    <source>
        <dbReference type="ARBA" id="ARBA00023136"/>
    </source>
</evidence>
<dbReference type="GO" id="GO:0006629">
    <property type="term" value="P:lipid metabolic process"/>
    <property type="evidence" value="ECO:0007669"/>
    <property type="project" value="UniProtKB-KW"/>
</dbReference>
<keyword evidence="10 24" id="KW-0333">Golgi apparatus</keyword>
<dbReference type="AlphaFoldDB" id="A0AAD9BA56"/>
<keyword evidence="9" id="KW-1133">Transmembrane helix</keyword>
<comment type="caution">
    <text evidence="27">The sequence shown here is derived from an EMBL/GenBank/DDBJ whole genome shotgun (WGS) entry which is preliminary data.</text>
</comment>
<dbReference type="Gene3D" id="3.40.50.11660">
    <property type="entry name" value="Glycosyl transferase family 10, C-terminal domain"/>
    <property type="match status" value="1"/>
</dbReference>
<evidence type="ECO:0000256" key="15">
    <source>
        <dbReference type="ARBA" id="ARBA00029329"/>
    </source>
</evidence>
<evidence type="ECO:0000256" key="17">
    <source>
        <dbReference type="ARBA" id="ARBA00036234"/>
    </source>
</evidence>
<evidence type="ECO:0000256" key="16">
    <source>
        <dbReference type="ARBA" id="ARBA00036053"/>
    </source>
</evidence>
<dbReference type="PANTHER" id="PTHR11929:SF10">
    <property type="entry name" value="4-GALACTOSYL-N-ACETYLGLUCOSAMINIDE 3-ALPHA-L-FUCOSYLTRANSFERASE 9"/>
    <property type="match status" value="1"/>
</dbReference>
<evidence type="ECO:0000256" key="23">
    <source>
        <dbReference type="ARBA" id="ARBA00043838"/>
    </source>
</evidence>
<feature type="domain" description="Fucosyltransferase C-terminal" evidence="25">
    <location>
        <begin position="127"/>
        <end position="305"/>
    </location>
</feature>
<evidence type="ECO:0000256" key="20">
    <source>
        <dbReference type="ARBA" id="ARBA00036757"/>
    </source>
</evidence>
<comment type="pathway">
    <text evidence="2">Glycolipid biosynthesis.</text>
</comment>
<evidence type="ECO:0000256" key="2">
    <source>
        <dbReference type="ARBA" id="ARBA00004934"/>
    </source>
</evidence>
<feature type="domain" description="Fucosyltransferase N-terminal" evidence="26">
    <location>
        <begin position="5"/>
        <end position="110"/>
    </location>
</feature>
<evidence type="ECO:0000256" key="9">
    <source>
        <dbReference type="ARBA" id="ARBA00022989"/>
    </source>
</evidence>
<dbReference type="GO" id="GO:0017083">
    <property type="term" value="F:4-galactosyl-N-acetylglucosaminide 3-alpha-L-fucosyltransferase activity"/>
    <property type="evidence" value="ECO:0007669"/>
    <property type="project" value="UniProtKB-EC"/>
</dbReference>
<keyword evidence="13" id="KW-1015">Disulfide bond</keyword>
<evidence type="ECO:0000256" key="8">
    <source>
        <dbReference type="ARBA" id="ARBA00022968"/>
    </source>
</evidence>
<proteinExistence type="inferred from homology"/>
<dbReference type="InterPro" id="IPR001503">
    <property type="entry name" value="Glyco_trans_10"/>
</dbReference>
<sequence>MQNTDKPVLLLWFWPENKRFDLQDCKTLFQIDSCHLTDNRSLYSRAQGVLVFHNAIQDDLSNLPTSPRPRFQRWIWFNTASPNNTRRIKGTQGLFNLTMSYRRDEDIHVHWILTLKKDTDEDFVLPMKERLLCLILDRGDPHTQAWKSYYEELTKHIQVDVFYSLSASFSKSKNYFQTISSCKFYLSLESSTHRDYMTESFNGPLAAGTVPIVLGPPRRNFEDLAPGSSFIHVNDFPHATKLVEFLLRLDKDHEAYMRYFDWRRFYTARCHPTDENRKFSHAICQACYHVGANRVYRVVPDLYKWFFL</sequence>
<evidence type="ECO:0000256" key="21">
    <source>
        <dbReference type="ARBA" id="ARBA00037848"/>
    </source>
</evidence>
<reference evidence="27" key="1">
    <citation type="submission" date="2023-04" db="EMBL/GenBank/DDBJ databases">
        <title>Chromosome-level genome of Chaenocephalus aceratus.</title>
        <authorList>
            <person name="Park H."/>
        </authorList>
    </citation>
    <scope>NUCLEOTIDE SEQUENCE</scope>
    <source>
        <strain evidence="27">DE</strain>
        <tissue evidence="27">Muscle</tissue>
    </source>
</reference>
<dbReference type="Pfam" id="PF00852">
    <property type="entry name" value="Glyco_transf_10"/>
    <property type="match status" value="1"/>
</dbReference>
<comment type="subcellular location">
    <subcellularLocation>
        <location evidence="24">Golgi apparatus</location>
        <location evidence="24">Golgi stack membrane</location>
        <topology evidence="24">Single-pass type II membrane protein</topology>
    </subcellularLocation>
    <subcellularLocation>
        <location evidence="21">Golgi apparatus</location>
        <location evidence="21">trans-Golgi network membrane</location>
        <topology evidence="21">Single-pass type II membrane protein</topology>
    </subcellularLocation>
</comment>
<keyword evidence="7 24" id="KW-0812">Transmembrane</keyword>
<evidence type="ECO:0000259" key="26">
    <source>
        <dbReference type="Pfam" id="PF17039"/>
    </source>
</evidence>
<gene>
    <name evidence="27" type="ORF">KUDE01_025619</name>
</gene>
<comment type="pathway">
    <text evidence="1">Protein modification; protein glycosylation.</text>
</comment>
<evidence type="ECO:0000256" key="6">
    <source>
        <dbReference type="ARBA" id="ARBA00022679"/>
    </source>
</evidence>
<keyword evidence="8" id="KW-0735">Signal-anchor</keyword>
<evidence type="ECO:0000256" key="22">
    <source>
        <dbReference type="ARBA" id="ARBA00043828"/>
    </source>
</evidence>
<dbReference type="EC" id="2.4.1.-" evidence="24"/>
<comment type="catalytic activity">
    <reaction evidence="18">
        <text>alpha-N-glycoloylneuraminosyl-(2-&gt;3)-beta-D-galactosyl-(1-&gt;4)-N-acetyl-beta-D-glucosaminyl-(1-&gt;3)-beta-D-galactosyl-(1-&gt;4)-N-acetyl-beta-D-glucosaminyl-(1-&gt;3)-beta-D-galactosyl-(1-&gt;4)-beta-D-glucosyl-(1&lt;-&gt;1')-ceramide + GDP-beta-L-fucose = alpha-N-glycoloylneuraminosyl-(2-&gt;3)-beta-D-galactosyl-(1-&gt;4)-N-acetyl-beta-D-glucosaminyl-(1-&gt;3)-beta-D-galactosyl-(1-&gt;4)-[alpha-L-fucosyl-(1-&gt;3)]-N-acetyl-beta-D-glucosaminyl-(1-&gt;3)-beta-D-galactosyl-(1-&gt;4)-beta-D-glucosyl-(1&lt;-&gt;1')-ceramide + GDP + H(+)</text>
        <dbReference type="Rhea" id="RHEA:48388"/>
        <dbReference type="ChEBI" id="CHEBI:15378"/>
        <dbReference type="ChEBI" id="CHEBI:57273"/>
        <dbReference type="ChEBI" id="CHEBI:58189"/>
        <dbReference type="ChEBI" id="CHEBI:90383"/>
        <dbReference type="ChEBI" id="CHEBI:90384"/>
    </reaction>
    <physiologicalReaction direction="left-to-right" evidence="18">
        <dbReference type="Rhea" id="RHEA:48389"/>
    </physiologicalReaction>
</comment>
<evidence type="ECO:0000256" key="3">
    <source>
        <dbReference type="ARBA" id="ARBA00008919"/>
    </source>
</evidence>
<comment type="catalytic activity">
    <reaction evidence="22">
        <text>beta-D-Gal-(1-&gt;4)-beta-D-GlcNAc-(1-&gt;3)-beta-D-Gal-(1-&gt;4)-D-Glc + GDP-beta-L-fucose = beta-D-Gal-(1-&gt;4)-[alpha-L-Fuc-(1-&gt;3)]-beta-D-GlcNAc-(1-&gt;3)-beta-D-Gal-(1-&gt;4)-D-Glc + GDP + H(+)</text>
        <dbReference type="Rhea" id="RHEA:77187"/>
        <dbReference type="ChEBI" id="CHEBI:15378"/>
        <dbReference type="ChEBI" id="CHEBI:57273"/>
        <dbReference type="ChEBI" id="CHEBI:58189"/>
        <dbReference type="ChEBI" id="CHEBI:60239"/>
        <dbReference type="ChEBI" id="CHEBI:61352"/>
    </reaction>
    <physiologicalReaction direction="left-to-right" evidence="22">
        <dbReference type="Rhea" id="RHEA:77188"/>
    </physiologicalReaction>
</comment>
<keyword evidence="14" id="KW-0325">Glycoprotein</keyword>
<name>A0AAD9BA56_DISEL</name>
<accession>A0AAD9BA56</accession>
<dbReference type="EMBL" id="JASDAP010000025">
    <property type="protein sequence ID" value="KAK1880090.1"/>
    <property type="molecule type" value="Genomic_DNA"/>
</dbReference>
<dbReference type="PANTHER" id="PTHR11929">
    <property type="entry name" value="ALPHA- 1,3 -FUCOSYLTRANSFERASE"/>
    <property type="match status" value="1"/>
</dbReference>
<keyword evidence="28" id="KW-1185">Reference proteome</keyword>
<evidence type="ECO:0000256" key="4">
    <source>
        <dbReference type="ARBA" id="ARBA00011738"/>
    </source>
</evidence>
<organism evidence="27 28">
    <name type="scientific">Dissostichus eleginoides</name>
    <name type="common">Patagonian toothfish</name>
    <name type="synonym">Dissostichus amissus</name>
    <dbReference type="NCBI Taxonomy" id="100907"/>
    <lineage>
        <taxon>Eukaryota</taxon>
        <taxon>Metazoa</taxon>
        <taxon>Chordata</taxon>
        <taxon>Craniata</taxon>
        <taxon>Vertebrata</taxon>
        <taxon>Euteleostomi</taxon>
        <taxon>Actinopterygii</taxon>
        <taxon>Neopterygii</taxon>
        <taxon>Teleostei</taxon>
        <taxon>Neoteleostei</taxon>
        <taxon>Acanthomorphata</taxon>
        <taxon>Eupercaria</taxon>
        <taxon>Perciformes</taxon>
        <taxon>Notothenioidei</taxon>
        <taxon>Nototheniidae</taxon>
        <taxon>Dissostichus</taxon>
    </lineage>
</organism>
<evidence type="ECO:0000256" key="10">
    <source>
        <dbReference type="ARBA" id="ARBA00023034"/>
    </source>
</evidence>
<dbReference type="Proteomes" id="UP001228049">
    <property type="component" value="Unassembled WGS sequence"/>
</dbReference>
<keyword evidence="12" id="KW-0472">Membrane</keyword>
<comment type="catalytic activity">
    <reaction evidence="23">
        <text>an alpha-L-Fuc-(1-&gt;2)-beta-D-Gal-(1-&gt;4)-beta-D-GlcNAc derivative + GDP-beta-L-fucose = an alpha-L-Fuc-(1-&gt;2)-beta-D-Gal-(1-&gt;4)-[alpha-L-Fuc-(1-&gt;3)]-beta-D-GlcNAc derivative + GDP + H(+)</text>
        <dbReference type="Rhea" id="RHEA:77191"/>
        <dbReference type="ChEBI" id="CHEBI:15378"/>
        <dbReference type="ChEBI" id="CHEBI:57273"/>
        <dbReference type="ChEBI" id="CHEBI:58189"/>
        <dbReference type="ChEBI" id="CHEBI:133510"/>
        <dbReference type="ChEBI" id="CHEBI:195560"/>
    </reaction>
    <physiologicalReaction direction="left-to-right" evidence="23">
        <dbReference type="Rhea" id="RHEA:77192"/>
    </physiologicalReaction>
</comment>
<evidence type="ECO:0000256" key="18">
    <source>
        <dbReference type="ARBA" id="ARBA00036295"/>
    </source>
</evidence>
<evidence type="ECO:0000256" key="14">
    <source>
        <dbReference type="ARBA" id="ARBA00023180"/>
    </source>
</evidence>
<keyword evidence="5 24" id="KW-0328">Glycosyltransferase</keyword>
<comment type="catalytic activity">
    <reaction evidence="16">
        <text>alpha-D-galactosyl-(1-&gt;3)-beta-D-galactosyl-(1-&gt;4)-N-acetyl-beta-D-glucosaminyl-(1-&gt;3)-beta-D-galactosyl-(1-&gt;4)-beta-D-glucosyl-(1&lt;-&gt;1')-ceramide + GDP-beta-L-fucose = a neolactoside IV(3)-alpha-Gal,III(3)-alpha-Fuc-nLc4Cer + GDP + H(+)</text>
        <dbReference type="Rhea" id="RHEA:48380"/>
        <dbReference type="ChEBI" id="CHEBI:15378"/>
        <dbReference type="ChEBI" id="CHEBI:57273"/>
        <dbReference type="ChEBI" id="CHEBI:58189"/>
        <dbReference type="ChEBI" id="CHEBI:90380"/>
        <dbReference type="ChEBI" id="CHEBI:90381"/>
    </reaction>
    <physiologicalReaction direction="left-to-right" evidence="16">
        <dbReference type="Rhea" id="RHEA:48381"/>
    </physiologicalReaction>
</comment>
<keyword evidence="6 24" id="KW-0808">Transferase</keyword>
<dbReference type="InterPro" id="IPR031481">
    <property type="entry name" value="Glyco_tran_10_N"/>
</dbReference>
<evidence type="ECO:0000256" key="5">
    <source>
        <dbReference type="ARBA" id="ARBA00022676"/>
    </source>
</evidence>
<evidence type="ECO:0000313" key="27">
    <source>
        <dbReference type="EMBL" id="KAK1880090.1"/>
    </source>
</evidence>